<dbReference type="InterPro" id="IPR022029">
    <property type="entry name" value="YoaR-like_PG-bd"/>
</dbReference>
<name>A0A2H0KU24_9BACT</name>
<gene>
    <name evidence="2" type="ORF">COV84_00110</name>
</gene>
<dbReference type="InterPro" id="IPR007391">
    <property type="entry name" value="Vancomycin_resist_VanW"/>
</dbReference>
<dbReference type="PANTHER" id="PTHR35788:SF1">
    <property type="entry name" value="EXPORTED PROTEIN"/>
    <property type="match status" value="1"/>
</dbReference>
<organism evidence="2 3">
    <name type="scientific">Candidatus Portnoybacteria bacterium CG11_big_fil_rev_8_21_14_0_20_40_15</name>
    <dbReference type="NCBI Taxonomy" id="1974817"/>
    <lineage>
        <taxon>Bacteria</taxon>
        <taxon>Candidatus Portnoyibacteriota</taxon>
    </lineage>
</organism>
<comment type="caution">
    <text evidence="2">The sequence shown here is derived from an EMBL/GenBank/DDBJ whole genome shotgun (WGS) entry which is preliminary data.</text>
</comment>
<dbReference type="PANTHER" id="PTHR35788">
    <property type="entry name" value="EXPORTED PROTEIN-RELATED"/>
    <property type="match status" value="1"/>
</dbReference>
<dbReference type="AlphaFoldDB" id="A0A2H0KU24"/>
<accession>A0A2H0KU24</accession>
<feature type="domain" description="YoaR-like putative peptidoglycan binding" evidence="1">
    <location>
        <begin position="80"/>
        <end position="194"/>
    </location>
</feature>
<protein>
    <recommendedName>
        <fullName evidence="1">YoaR-like putative peptidoglycan binding domain-containing protein</fullName>
    </recommendedName>
</protein>
<reference evidence="2 3" key="1">
    <citation type="submission" date="2017-09" db="EMBL/GenBank/DDBJ databases">
        <title>Depth-based differentiation of microbial function through sediment-hosted aquifers and enrichment of novel symbionts in the deep terrestrial subsurface.</title>
        <authorList>
            <person name="Probst A.J."/>
            <person name="Ladd B."/>
            <person name="Jarett J.K."/>
            <person name="Geller-Mcgrath D.E."/>
            <person name="Sieber C.M."/>
            <person name="Emerson J.B."/>
            <person name="Anantharaman K."/>
            <person name="Thomas B.C."/>
            <person name="Malmstrom R."/>
            <person name="Stieglmeier M."/>
            <person name="Klingl A."/>
            <person name="Woyke T."/>
            <person name="Ryan C.M."/>
            <person name="Banfield J.F."/>
        </authorList>
    </citation>
    <scope>NUCLEOTIDE SEQUENCE [LARGE SCALE GENOMIC DNA]</scope>
    <source>
        <strain evidence="2">CG11_big_fil_rev_8_21_14_0_20_40_15</strain>
    </source>
</reference>
<dbReference type="Pfam" id="PF04294">
    <property type="entry name" value="VanW"/>
    <property type="match status" value="1"/>
</dbReference>
<evidence type="ECO:0000313" key="2">
    <source>
        <dbReference type="EMBL" id="PIQ75650.1"/>
    </source>
</evidence>
<dbReference type="InterPro" id="IPR052913">
    <property type="entry name" value="Glycopeptide_resist_protein"/>
</dbReference>
<dbReference type="Proteomes" id="UP000229317">
    <property type="component" value="Unassembled WGS sequence"/>
</dbReference>
<evidence type="ECO:0000259" key="1">
    <source>
        <dbReference type="Pfam" id="PF12229"/>
    </source>
</evidence>
<feature type="domain" description="YoaR-like putative peptidoglycan binding" evidence="1">
    <location>
        <begin position="267"/>
        <end position="332"/>
    </location>
</feature>
<evidence type="ECO:0000313" key="3">
    <source>
        <dbReference type="Proteomes" id="UP000229317"/>
    </source>
</evidence>
<dbReference type="Pfam" id="PF12229">
    <property type="entry name" value="PG_binding_4"/>
    <property type="match status" value="2"/>
</dbReference>
<sequence length="562" mass="62937">MLSFVKNHKFIFFFVGLATAGFLSVSILQAANYKRVDWGIRLAGQNIGGLKYEAAKEKIDSLIEQAKKQPIELRYQNKQWTFLPEELGISFKPDQTLQNTFNVGRQKQDSIFGKMVDQIQALFGKKQQNLSFKHNKQKILNFVQNNLSLMESPAKNARLVYDATTDDFSFVPAQAGEIFDNCDLTNQIDQQIATFSRKPIEIKKIVQQPTLTQDKNDIANIQAKKIIGLAPYLLKNGNDSWPIEKQILLDWLDFIPLKNQGQTMATVISEAAVKDFLSQLAPSINKEAVNAKLSVQDGKVIAFDLSQKGFQLQIDESAKKISEGVQSGQKEINLLVKKIEPEISTQTIDTLGLTNLLGIGTSSFAGSPNNRIHNISVGAAKLSGILLEPGQEFSFIENIGEIEADQGYLPELVIKNNKTIPEYGGGLCQISTTLFRAAINAGLKITERYPHAFPVRYYNPQGFDATVYPPHPDLRFLNDTPGNILIQPKIKGTQITFEIYGTKDNREVRVLGPTILQSNSDGSMKTVLYQEIWRDGVLEKKDTFWSNYRSPALYPTVRNPLE</sequence>
<proteinExistence type="predicted"/>
<dbReference type="EMBL" id="PCVO01000001">
    <property type="protein sequence ID" value="PIQ75650.1"/>
    <property type="molecule type" value="Genomic_DNA"/>
</dbReference>